<sequence length="113" mass="12559">MPLCTVVLSYEVYEGSLGTYGPLPLLSWNVSINGLRGPYRPGMQKFFPELQESVGKSLAYSQNEKVTLPQTMVTITTYLNWLDNEGFKVVGCTMDSSVYSGGVTKTQIYTLQM</sequence>
<evidence type="ECO:0000313" key="2">
    <source>
        <dbReference type="Proteomes" id="UP000094527"/>
    </source>
</evidence>
<comment type="caution">
    <text evidence="1">The sequence shown here is derived from an EMBL/GenBank/DDBJ whole genome shotgun (WGS) entry which is preliminary data.</text>
</comment>
<dbReference type="OMA" id="WTVYING"/>
<evidence type="ECO:0000313" key="1">
    <source>
        <dbReference type="EMBL" id="ODM92917.1"/>
    </source>
</evidence>
<dbReference type="Proteomes" id="UP000094527">
    <property type="component" value="Unassembled WGS sequence"/>
</dbReference>
<name>A0A1D2MIS2_ORCCI</name>
<proteinExistence type="predicted"/>
<dbReference type="AlphaFoldDB" id="A0A1D2MIS2"/>
<reference evidence="1 2" key="1">
    <citation type="journal article" date="2016" name="Genome Biol. Evol.">
        <title>Gene Family Evolution Reflects Adaptation to Soil Environmental Stressors in the Genome of the Collembolan Orchesella cincta.</title>
        <authorList>
            <person name="Faddeeva-Vakhrusheva A."/>
            <person name="Derks M.F."/>
            <person name="Anvar S.Y."/>
            <person name="Agamennone V."/>
            <person name="Suring W."/>
            <person name="Smit S."/>
            <person name="van Straalen N.M."/>
            <person name="Roelofs D."/>
        </authorList>
    </citation>
    <scope>NUCLEOTIDE SEQUENCE [LARGE SCALE GENOMIC DNA]</scope>
    <source>
        <tissue evidence="1">Mixed pool</tissue>
    </source>
</reference>
<dbReference type="EMBL" id="LJIJ01001119">
    <property type="protein sequence ID" value="ODM92917.1"/>
    <property type="molecule type" value="Genomic_DNA"/>
</dbReference>
<gene>
    <name evidence="1" type="ORF">Ocin01_13762</name>
</gene>
<protein>
    <submittedName>
        <fullName evidence="1">Uncharacterized protein</fullName>
    </submittedName>
</protein>
<accession>A0A1D2MIS2</accession>
<organism evidence="1 2">
    <name type="scientific">Orchesella cincta</name>
    <name type="common">Springtail</name>
    <name type="synonym">Podura cincta</name>
    <dbReference type="NCBI Taxonomy" id="48709"/>
    <lineage>
        <taxon>Eukaryota</taxon>
        <taxon>Metazoa</taxon>
        <taxon>Ecdysozoa</taxon>
        <taxon>Arthropoda</taxon>
        <taxon>Hexapoda</taxon>
        <taxon>Collembola</taxon>
        <taxon>Entomobryomorpha</taxon>
        <taxon>Entomobryoidea</taxon>
        <taxon>Orchesellidae</taxon>
        <taxon>Orchesellinae</taxon>
        <taxon>Orchesella</taxon>
    </lineage>
</organism>
<keyword evidence="2" id="KW-1185">Reference proteome</keyword>